<evidence type="ECO:0000313" key="2">
    <source>
        <dbReference type="EMBL" id="PAN18427.1"/>
    </source>
</evidence>
<dbReference type="PANTHER" id="PTHR33286:SF19">
    <property type="entry name" value="BIFUNCTIONAL INHIBITOR_PLANT LIPID TRANSFER PROTEIN_SEED STORAGE HELICAL DOMAIN-CONTAINING PROTEIN"/>
    <property type="match status" value="1"/>
</dbReference>
<dbReference type="EMBL" id="CM008048">
    <property type="protein sequence ID" value="PAN18427.1"/>
    <property type="molecule type" value="Genomic_DNA"/>
</dbReference>
<sequence>MSTTKAILRPLIFALALTMLVALAHGSFYVHRRNVFKHCMAVIKKHPPHRHTPSNKCTGVVLKSNLVGICSILTLEDEQKISVERLVSLGRRFGQVFTPGARCGTAYIIPELPGPPLL</sequence>
<keyword evidence="1" id="KW-0732">Signal</keyword>
<reference evidence="2" key="1">
    <citation type="submission" date="2018-04" db="EMBL/GenBank/DDBJ databases">
        <title>WGS assembly of Panicum hallii.</title>
        <authorList>
            <person name="Lovell J."/>
            <person name="Jenkins J."/>
            <person name="Lowry D."/>
            <person name="Mamidi S."/>
            <person name="Sreedasyam A."/>
            <person name="Weng X."/>
            <person name="Barry K."/>
            <person name="Bonette J."/>
            <person name="Campitelli B."/>
            <person name="Daum C."/>
            <person name="Gordon S."/>
            <person name="Gould B."/>
            <person name="Lipzen A."/>
            <person name="Macqueen A."/>
            <person name="Palacio-Mejia J."/>
            <person name="Plott C."/>
            <person name="Shakirov E."/>
            <person name="Shu S."/>
            <person name="Yoshinaga Y."/>
            <person name="Zane M."/>
            <person name="Rokhsar D."/>
            <person name="Grimwood J."/>
            <person name="Schmutz J."/>
            <person name="Juenger T."/>
        </authorList>
    </citation>
    <scope>NUCLEOTIDE SEQUENCE [LARGE SCALE GENOMIC DNA]</scope>
    <source>
        <strain evidence="2">FIL2</strain>
    </source>
</reference>
<gene>
    <name evidence="2" type="ORF">PAHAL_3G200800</name>
</gene>
<accession>A0A2S3HA57</accession>
<evidence type="ECO:0000256" key="1">
    <source>
        <dbReference type="SAM" id="SignalP"/>
    </source>
</evidence>
<proteinExistence type="predicted"/>
<protein>
    <recommendedName>
        <fullName evidence="3">Secreted protein</fullName>
    </recommendedName>
</protein>
<evidence type="ECO:0008006" key="3">
    <source>
        <dbReference type="Google" id="ProtNLM"/>
    </source>
</evidence>
<dbReference type="Gramene" id="PAN18427">
    <property type="protein sequence ID" value="PAN18427"/>
    <property type="gene ID" value="PAHAL_3G200800"/>
</dbReference>
<name>A0A2S3HA57_9POAL</name>
<feature type="chain" id="PRO_5015565047" description="Secreted protein" evidence="1">
    <location>
        <begin position="27"/>
        <end position="118"/>
    </location>
</feature>
<organism evidence="2">
    <name type="scientific">Panicum hallii</name>
    <dbReference type="NCBI Taxonomy" id="206008"/>
    <lineage>
        <taxon>Eukaryota</taxon>
        <taxon>Viridiplantae</taxon>
        <taxon>Streptophyta</taxon>
        <taxon>Embryophyta</taxon>
        <taxon>Tracheophyta</taxon>
        <taxon>Spermatophyta</taxon>
        <taxon>Magnoliopsida</taxon>
        <taxon>Liliopsida</taxon>
        <taxon>Poales</taxon>
        <taxon>Poaceae</taxon>
        <taxon>PACMAD clade</taxon>
        <taxon>Panicoideae</taxon>
        <taxon>Panicodae</taxon>
        <taxon>Paniceae</taxon>
        <taxon>Panicinae</taxon>
        <taxon>Panicum</taxon>
        <taxon>Panicum sect. Panicum</taxon>
    </lineage>
</organism>
<dbReference type="Proteomes" id="UP000243499">
    <property type="component" value="Chromosome 3"/>
</dbReference>
<feature type="signal peptide" evidence="1">
    <location>
        <begin position="1"/>
        <end position="26"/>
    </location>
</feature>
<dbReference type="AlphaFoldDB" id="A0A2S3HA57"/>
<dbReference type="PANTHER" id="PTHR33286">
    <property type="entry name" value="BIFUNCTIONAL INHIBITOR/LIPID-TRANSFER PROTEIN/SEED STORAGE 2S ALBUMIN SUPERFAMILY PROTEIN"/>
    <property type="match status" value="1"/>
</dbReference>